<dbReference type="PANTHER" id="PTHR43201">
    <property type="entry name" value="ACYL-COA SYNTHETASE"/>
    <property type="match status" value="1"/>
</dbReference>
<feature type="domain" description="AMP-binding enzyme C-terminal" evidence="7">
    <location>
        <begin position="395"/>
        <end position="452"/>
    </location>
</feature>
<feature type="domain" description="AMP-dependent synthetase/ligase" evidence="6">
    <location>
        <begin position="24"/>
        <end position="345"/>
    </location>
</feature>
<accession>A0ABV7C829</accession>
<evidence type="ECO:0000256" key="1">
    <source>
        <dbReference type="ARBA" id="ARBA00006432"/>
    </source>
</evidence>
<evidence type="ECO:0000313" key="9">
    <source>
        <dbReference type="Proteomes" id="UP001595384"/>
    </source>
</evidence>
<evidence type="ECO:0000256" key="5">
    <source>
        <dbReference type="ARBA" id="ARBA00022840"/>
    </source>
</evidence>
<dbReference type="EMBL" id="JBHRSE010000023">
    <property type="protein sequence ID" value="MFC3022804.1"/>
    <property type="molecule type" value="Genomic_DNA"/>
</dbReference>
<dbReference type="InterPro" id="IPR010192">
    <property type="entry name" value="MenE"/>
</dbReference>
<keyword evidence="4" id="KW-0547">Nucleotide-binding</keyword>
<dbReference type="Gene3D" id="3.30.300.30">
    <property type="match status" value="1"/>
</dbReference>
<gene>
    <name evidence="8" type="primary">menE</name>
    <name evidence="8" type="ORF">ACFODT_03025</name>
</gene>
<dbReference type="RefSeq" id="WP_123015825.1">
    <property type="nucleotide sequence ID" value="NZ_AP024911.1"/>
</dbReference>
<organism evidence="8 9">
    <name type="scientific">Vibrio zhugei</name>
    <dbReference type="NCBI Taxonomy" id="2479546"/>
    <lineage>
        <taxon>Bacteria</taxon>
        <taxon>Pseudomonadati</taxon>
        <taxon>Pseudomonadota</taxon>
        <taxon>Gammaproteobacteria</taxon>
        <taxon>Vibrionales</taxon>
        <taxon>Vibrionaceae</taxon>
        <taxon>Vibrio</taxon>
    </lineage>
</organism>
<comment type="similarity">
    <text evidence="1">Belongs to the ATP-dependent AMP-binding enzyme family.</text>
</comment>
<keyword evidence="3 8" id="KW-0436">Ligase</keyword>
<dbReference type="InterPro" id="IPR025110">
    <property type="entry name" value="AMP-bd_C"/>
</dbReference>
<proteinExistence type="inferred from homology"/>
<keyword evidence="5" id="KW-0067">ATP-binding</keyword>
<dbReference type="Pfam" id="PF00501">
    <property type="entry name" value="AMP-binding"/>
    <property type="match status" value="1"/>
</dbReference>
<dbReference type="Gene3D" id="3.40.50.12780">
    <property type="entry name" value="N-terminal domain of ligase-like"/>
    <property type="match status" value="1"/>
</dbReference>
<dbReference type="Pfam" id="PF13193">
    <property type="entry name" value="AMP-binding_C"/>
    <property type="match status" value="1"/>
</dbReference>
<evidence type="ECO:0000256" key="2">
    <source>
        <dbReference type="ARBA" id="ARBA00022428"/>
    </source>
</evidence>
<dbReference type="EC" id="6.2.1.26" evidence="8"/>
<dbReference type="GO" id="GO:0008756">
    <property type="term" value="F:o-succinylbenzoate-CoA ligase activity"/>
    <property type="evidence" value="ECO:0007669"/>
    <property type="project" value="UniProtKB-EC"/>
</dbReference>
<evidence type="ECO:0000313" key="8">
    <source>
        <dbReference type="EMBL" id="MFC3022804.1"/>
    </source>
</evidence>
<protein>
    <submittedName>
        <fullName evidence="8">O-succinylbenzoate--CoA ligase</fullName>
        <ecNumber evidence="8">6.2.1.26</ecNumber>
    </submittedName>
</protein>
<keyword evidence="9" id="KW-1185">Reference proteome</keyword>
<keyword evidence="2" id="KW-0474">Menaquinone biosynthesis</keyword>
<dbReference type="SUPFAM" id="SSF56801">
    <property type="entry name" value="Acetyl-CoA synthetase-like"/>
    <property type="match status" value="1"/>
</dbReference>
<dbReference type="NCBIfam" id="TIGR01923">
    <property type="entry name" value="menE"/>
    <property type="match status" value="1"/>
</dbReference>
<dbReference type="InterPro" id="IPR042099">
    <property type="entry name" value="ANL_N_sf"/>
</dbReference>
<name>A0ABV7C829_9VIBR</name>
<evidence type="ECO:0000256" key="3">
    <source>
        <dbReference type="ARBA" id="ARBA00022598"/>
    </source>
</evidence>
<reference evidence="9" key="1">
    <citation type="journal article" date="2019" name="Int. J. Syst. Evol. Microbiol.">
        <title>The Global Catalogue of Microorganisms (GCM) 10K type strain sequencing project: providing services to taxonomists for standard genome sequencing and annotation.</title>
        <authorList>
            <consortium name="The Broad Institute Genomics Platform"/>
            <consortium name="The Broad Institute Genome Sequencing Center for Infectious Disease"/>
            <person name="Wu L."/>
            <person name="Ma J."/>
        </authorList>
    </citation>
    <scope>NUCLEOTIDE SEQUENCE [LARGE SCALE GENOMIC DNA]</scope>
    <source>
        <strain evidence="9">KCTC 62784</strain>
    </source>
</reference>
<comment type="caution">
    <text evidence="8">The sequence shown here is derived from an EMBL/GenBank/DDBJ whole genome shotgun (WGS) entry which is preliminary data.</text>
</comment>
<dbReference type="Proteomes" id="UP001595384">
    <property type="component" value="Unassembled WGS sequence"/>
</dbReference>
<dbReference type="PANTHER" id="PTHR43201:SF5">
    <property type="entry name" value="MEDIUM-CHAIN ACYL-COA LIGASE ACSF2, MITOCHONDRIAL"/>
    <property type="match status" value="1"/>
</dbReference>
<dbReference type="CDD" id="cd17630">
    <property type="entry name" value="OSB_MenE-like"/>
    <property type="match status" value="1"/>
</dbReference>
<dbReference type="NCBIfam" id="NF006539">
    <property type="entry name" value="PRK09029.1"/>
    <property type="match status" value="1"/>
</dbReference>
<evidence type="ECO:0000256" key="4">
    <source>
        <dbReference type="ARBA" id="ARBA00022741"/>
    </source>
</evidence>
<sequence length="494" mass="54702">MGSNRKAITELPTIPMWQHWRTIAPMAVALYTENAVYTWQALCDEVDSVSDQLYQQGVRAQDVVTMVGKNHPDMLLLMLAAHQIGATCALTMPQPEALLARKLTTLYPPHSTAFVWFSPDLAFSLDRQQMPRQIHHIVMTSLHARGPQPRAKSAPYLCHYDAQSLASLIFTSGSTGTPKAVAHTHQQHFASATGLLQWLRFTCDECWLLSLPLYHVSGLSIVYRWLAAGGSLKVGTGHLLEDMTGVTHASLVPLQLQRLLESEQSLCLSRVLLGGSHIPQALGLRAAALGIETWLGYGMTEAASTVTARRVQQGDGVGAVLPNRELMVRGQRIFLRGATLASGYYHQGVLTSLLNDDGWFDTQDLGFWQESGQLIILGRADNQFISGGENIHCEEIEAVLNQHDEVRSAIVVPVNDVTYGARPVAIVQANVALDTIDWHHWCQDKLEKFKWPIAYYAMPSHLANGGIKPPRRALHDWLLQCHFPSSLPLPKEKL</sequence>
<evidence type="ECO:0000259" key="7">
    <source>
        <dbReference type="Pfam" id="PF13193"/>
    </source>
</evidence>
<dbReference type="PROSITE" id="PS00455">
    <property type="entry name" value="AMP_BINDING"/>
    <property type="match status" value="1"/>
</dbReference>
<dbReference type="InterPro" id="IPR000873">
    <property type="entry name" value="AMP-dep_synth/lig_dom"/>
</dbReference>
<evidence type="ECO:0000259" key="6">
    <source>
        <dbReference type="Pfam" id="PF00501"/>
    </source>
</evidence>
<dbReference type="InterPro" id="IPR045851">
    <property type="entry name" value="AMP-bd_C_sf"/>
</dbReference>
<dbReference type="InterPro" id="IPR020845">
    <property type="entry name" value="AMP-binding_CS"/>
</dbReference>